<feature type="non-terminal residue" evidence="5">
    <location>
        <position position="986"/>
    </location>
</feature>
<feature type="region of interest" description="Disordered" evidence="4">
    <location>
        <begin position="934"/>
        <end position="986"/>
    </location>
</feature>
<reference evidence="5 6" key="1">
    <citation type="journal article" date="2015" name="Genome Biol. Evol.">
        <title>Phylogenomic analyses indicate that early fungi evolved digesting cell walls of algal ancestors of land plants.</title>
        <authorList>
            <person name="Chang Y."/>
            <person name="Wang S."/>
            <person name="Sekimoto S."/>
            <person name="Aerts A.L."/>
            <person name="Choi C."/>
            <person name="Clum A."/>
            <person name="LaButti K.M."/>
            <person name="Lindquist E.A."/>
            <person name="Yee Ngan C."/>
            <person name="Ohm R.A."/>
            <person name="Salamov A.A."/>
            <person name="Grigoriev I.V."/>
            <person name="Spatafora J.W."/>
            <person name="Berbee M.L."/>
        </authorList>
    </citation>
    <scope>NUCLEOTIDE SEQUENCE [LARGE SCALE GENOMIC DNA]</scope>
    <source>
        <strain evidence="5 6">NRRL 1564</strain>
    </source>
</reference>
<dbReference type="PANTHER" id="PTHR14027">
    <property type="entry name" value="RNA POLYMERASE-ASSOCIATED PROTEIN CTR9"/>
    <property type="match status" value="1"/>
</dbReference>
<dbReference type="GO" id="GO:0016593">
    <property type="term" value="C:Cdc73/Paf1 complex"/>
    <property type="evidence" value="ECO:0007669"/>
    <property type="project" value="TreeGrafter"/>
</dbReference>
<dbReference type="SMART" id="SM00028">
    <property type="entry name" value="TPR"/>
    <property type="match status" value="10"/>
</dbReference>
<keyword evidence="6" id="KW-1185">Reference proteome</keyword>
<evidence type="ECO:0000256" key="3">
    <source>
        <dbReference type="PROSITE-ProRule" id="PRU00339"/>
    </source>
</evidence>
<dbReference type="SUPFAM" id="SSF48452">
    <property type="entry name" value="TPR-like"/>
    <property type="match status" value="4"/>
</dbReference>
<dbReference type="GO" id="GO:0006368">
    <property type="term" value="P:transcription elongation by RNA polymerase II"/>
    <property type="evidence" value="ECO:0007669"/>
    <property type="project" value="TreeGrafter"/>
</dbReference>
<feature type="compositionally biased region" description="Basic and acidic residues" evidence="4">
    <location>
        <begin position="946"/>
        <end position="986"/>
    </location>
</feature>
<dbReference type="Proteomes" id="UP000242474">
    <property type="component" value="Unassembled WGS sequence"/>
</dbReference>
<protein>
    <submittedName>
        <fullName evidence="5">TPR-like protein</fullName>
    </submittedName>
</protein>
<evidence type="ECO:0000256" key="4">
    <source>
        <dbReference type="SAM" id="MobiDB-lite"/>
    </source>
</evidence>
<feature type="non-terminal residue" evidence="5">
    <location>
        <position position="1"/>
    </location>
</feature>
<dbReference type="AlphaFoldDB" id="A0A2G5B155"/>
<name>A0A2G5B155_COERN</name>
<evidence type="ECO:0000313" key="5">
    <source>
        <dbReference type="EMBL" id="PIA12746.1"/>
    </source>
</evidence>
<dbReference type="EMBL" id="KZ303578">
    <property type="protein sequence ID" value="PIA12746.1"/>
    <property type="molecule type" value="Genomic_DNA"/>
</dbReference>
<dbReference type="Pfam" id="PF14559">
    <property type="entry name" value="TPR_19"/>
    <property type="match status" value="2"/>
</dbReference>
<evidence type="ECO:0000256" key="2">
    <source>
        <dbReference type="ARBA" id="ARBA00022803"/>
    </source>
</evidence>
<dbReference type="PANTHER" id="PTHR14027:SF2">
    <property type="entry name" value="RNA POLYMERASE-ASSOCIATED PROTEIN CTR9 HOMOLOG"/>
    <property type="match status" value="1"/>
</dbReference>
<dbReference type="OrthoDB" id="343875at2759"/>
<feature type="repeat" description="TPR" evidence="3">
    <location>
        <begin position="360"/>
        <end position="393"/>
    </location>
</feature>
<dbReference type="InterPro" id="IPR019734">
    <property type="entry name" value="TPR_rpt"/>
</dbReference>
<dbReference type="Gene3D" id="1.25.40.10">
    <property type="entry name" value="Tetratricopeptide repeat domain"/>
    <property type="match status" value="4"/>
</dbReference>
<keyword evidence="1" id="KW-0677">Repeat</keyword>
<accession>A0A2G5B155</accession>
<organism evidence="5 6">
    <name type="scientific">Coemansia reversa (strain ATCC 12441 / NRRL 1564)</name>
    <dbReference type="NCBI Taxonomy" id="763665"/>
    <lineage>
        <taxon>Eukaryota</taxon>
        <taxon>Fungi</taxon>
        <taxon>Fungi incertae sedis</taxon>
        <taxon>Zoopagomycota</taxon>
        <taxon>Kickxellomycotina</taxon>
        <taxon>Kickxellomycetes</taxon>
        <taxon>Kickxellales</taxon>
        <taxon>Kickxellaceae</taxon>
        <taxon>Coemansia</taxon>
    </lineage>
</organism>
<feature type="repeat" description="TPR" evidence="3">
    <location>
        <begin position="326"/>
        <end position="359"/>
    </location>
</feature>
<dbReference type="InterPro" id="IPR031101">
    <property type="entry name" value="Ctr9"/>
</dbReference>
<evidence type="ECO:0000256" key="1">
    <source>
        <dbReference type="ARBA" id="ARBA00022737"/>
    </source>
</evidence>
<gene>
    <name evidence="5" type="ORF">COEREDRAFT_25372</name>
</gene>
<sequence length="986" mass="110055">IEVPIDNSNDVLEIDCSQLPENSAEICDILENEGCALRFYQLFALEYYKQGGMEEAVATLKRGIASAKANDQTAKVPLLNLLANIYVQKAKGTPASAANSSARDMLLQMATALLTESERISRTDSSTYLVKGMLAMSKRLPDAAVIQFNNALRIDPMSLVALLGKARALYGRRQFQQALAIYQQILVLRPTGKPDARIGIGMCLYKLGHVDDARRALKRAIVVDTTAAAPHILLANIELNEIKRRVDPHITRAVANLDTLQKTMSESADGLRCAMEHLQRAYELQPDNAAALITLADRLFCKDDLAGARKLAERALETADTMAIQAEAHFQIARSYHGGKQFDLAYESYQKCLAINDRHSLARYGLGQMQLQRTDMSSAEATFQRVLERYPKCVEVLRALAYLHARLPNTKAKALEYYEREMQVISDEATEHARLSGNPVGDVSECFDDANLFLEAGLLYEATSAKKARKAYAIATGILQREQGNGDVVPELWSNLGALSQQTAEDNETVSAEYNQAAEKCVKVLAEVRARQVEKKTAHPKATNEIRRLENTLVTITYNTARFYEHCGLWEKAEELYKGILASIPAYIDARLRLAYIAYFYRGNGEGALLHISQAIEGDAKRVSAWLMRGNIELLRKNVQDARRAFEHVLKDISKHDIYALCSLGNYYLAAGKSESTRAANDPNPASAAAKKAKDLSHQNYKRALEFFDKCLQLDERCAAAAHGTAIIIAERGFANDARKLFQEQMDDTRVSCDVLLWSGVNTAHACVEIGNYRQAILAYEACIKRLMDTTASLDAADSPNYADRLMAASEKLANPNSNGKDASAIVGEKKPSPRLTLEDSLALYDLALVEQSVAQLASELSESQRTLSDIEAAISDIEHSTAAFTFLAEWGKTMQKKRHKLFYSPRLASERAGYGKSLVSKLARKQQEQVDFERQRQENLAQWRKQQEEEESKKREEAERAERERIEKEAKMLRETEERNALLRE</sequence>
<evidence type="ECO:0000313" key="6">
    <source>
        <dbReference type="Proteomes" id="UP000242474"/>
    </source>
</evidence>
<dbReference type="GO" id="GO:0000993">
    <property type="term" value="F:RNA polymerase II complex binding"/>
    <property type="evidence" value="ECO:0007669"/>
    <property type="project" value="TreeGrafter"/>
</dbReference>
<dbReference type="InterPro" id="IPR011990">
    <property type="entry name" value="TPR-like_helical_dom_sf"/>
</dbReference>
<proteinExistence type="predicted"/>
<dbReference type="PROSITE" id="PS50005">
    <property type="entry name" value="TPR"/>
    <property type="match status" value="2"/>
</dbReference>
<dbReference type="GO" id="GO:0006355">
    <property type="term" value="P:regulation of DNA-templated transcription"/>
    <property type="evidence" value="ECO:0007669"/>
    <property type="project" value="InterPro"/>
</dbReference>
<dbReference type="STRING" id="763665.A0A2G5B155"/>
<keyword evidence="2 3" id="KW-0802">TPR repeat</keyword>
<dbReference type="Pfam" id="PF13432">
    <property type="entry name" value="TPR_16"/>
    <property type="match status" value="1"/>
</dbReference>